<comment type="caution">
    <text evidence="1">The sequence shown here is derived from an EMBL/GenBank/DDBJ whole genome shotgun (WGS) entry which is preliminary data.</text>
</comment>
<name>S9UYP8_9TRYP</name>
<gene>
    <name evidence="1" type="ORF">STCU_11870</name>
</gene>
<dbReference type="AlphaFoldDB" id="S9UYP8"/>
<sequence length="90" mass="9988">MMLVMLPSFSLSMKERTRTDTFKLSLSMRGPLAHTGEPLSSTGDAGAAVTLGFFFGFILGDIAEVEGREPLLVFFICYFYAVLLCQMCYQ</sequence>
<evidence type="ECO:0000313" key="1">
    <source>
        <dbReference type="EMBL" id="EPY15640.1"/>
    </source>
</evidence>
<evidence type="ECO:0000313" key="2">
    <source>
        <dbReference type="Proteomes" id="UP000015354"/>
    </source>
</evidence>
<accession>S9UYP8</accession>
<dbReference type="EMBL" id="ATMH01011878">
    <property type="protein sequence ID" value="EPY15640.1"/>
    <property type="molecule type" value="Genomic_DNA"/>
</dbReference>
<protein>
    <submittedName>
        <fullName evidence="1">Uncharacterized protein</fullName>
    </submittedName>
</protein>
<dbReference type="Proteomes" id="UP000015354">
    <property type="component" value="Unassembled WGS sequence"/>
</dbReference>
<keyword evidence="2" id="KW-1185">Reference proteome</keyword>
<organism evidence="1 2">
    <name type="scientific">Strigomonas culicis</name>
    <dbReference type="NCBI Taxonomy" id="28005"/>
    <lineage>
        <taxon>Eukaryota</taxon>
        <taxon>Discoba</taxon>
        <taxon>Euglenozoa</taxon>
        <taxon>Kinetoplastea</taxon>
        <taxon>Metakinetoplastina</taxon>
        <taxon>Trypanosomatida</taxon>
        <taxon>Trypanosomatidae</taxon>
        <taxon>Strigomonadinae</taxon>
        <taxon>Strigomonas</taxon>
    </lineage>
</organism>
<proteinExistence type="predicted"/>
<reference evidence="1 2" key="1">
    <citation type="journal article" date="2013" name="PLoS ONE">
        <title>Predicting the Proteins of Angomonas deanei, Strigomonas culicis and Their Respective Endosymbionts Reveals New Aspects of the Trypanosomatidae Family.</title>
        <authorList>
            <person name="Motta M.C."/>
            <person name="Martins A.C."/>
            <person name="de Souza S.S."/>
            <person name="Catta-Preta C.M."/>
            <person name="Silva R."/>
            <person name="Klein C.C."/>
            <person name="de Almeida L.G."/>
            <person name="de Lima Cunha O."/>
            <person name="Ciapina L.P."/>
            <person name="Brocchi M."/>
            <person name="Colabardini A.C."/>
            <person name="de Araujo Lima B."/>
            <person name="Machado C.R."/>
            <person name="de Almeida Soares C.M."/>
            <person name="Probst C.M."/>
            <person name="de Menezes C.B."/>
            <person name="Thompson C.E."/>
            <person name="Bartholomeu D.C."/>
            <person name="Gradia D.F."/>
            <person name="Pavoni D.P."/>
            <person name="Grisard E.C."/>
            <person name="Fantinatti-Garboggini F."/>
            <person name="Marchini F.K."/>
            <person name="Rodrigues-Luiz G.F."/>
            <person name="Wagner G."/>
            <person name="Goldman G.H."/>
            <person name="Fietto J.L."/>
            <person name="Elias M.C."/>
            <person name="Goldman M.H."/>
            <person name="Sagot M.F."/>
            <person name="Pereira M."/>
            <person name="Stoco P.H."/>
            <person name="de Mendonca-Neto R.P."/>
            <person name="Teixeira S.M."/>
            <person name="Maciel T.E."/>
            <person name="de Oliveira Mendes T.A."/>
            <person name="Urmenyi T.P."/>
            <person name="de Souza W."/>
            <person name="Schenkman S."/>
            <person name="de Vasconcelos A.T."/>
        </authorList>
    </citation>
    <scope>NUCLEOTIDE SEQUENCE [LARGE SCALE GENOMIC DNA]</scope>
</reference>